<evidence type="ECO:0000259" key="13">
    <source>
        <dbReference type="Pfam" id="PF01872"/>
    </source>
</evidence>
<dbReference type="GO" id="GO:0008703">
    <property type="term" value="F:5-amino-6-(5-phosphoribosylamino)uracil reductase activity"/>
    <property type="evidence" value="ECO:0007669"/>
    <property type="project" value="InterPro"/>
</dbReference>
<name>A0A383UQ22_BLUHO</name>
<dbReference type="AlphaFoldDB" id="A0A383UQ22"/>
<evidence type="ECO:0000256" key="1">
    <source>
        <dbReference type="ARBA" id="ARBA00003555"/>
    </source>
</evidence>
<comment type="similarity">
    <text evidence="3">Belongs to the HTP reductase family.</text>
</comment>
<evidence type="ECO:0000256" key="11">
    <source>
        <dbReference type="ARBA" id="ARBA00047550"/>
    </source>
</evidence>
<dbReference type="EMBL" id="UNSH01000041">
    <property type="protein sequence ID" value="SZF01685.1"/>
    <property type="molecule type" value="Genomic_DNA"/>
</dbReference>
<evidence type="ECO:0000256" key="6">
    <source>
        <dbReference type="ARBA" id="ARBA00022619"/>
    </source>
</evidence>
<comment type="pathway">
    <text evidence="2">Cofactor biosynthesis; riboflavin biosynthesis.</text>
</comment>
<evidence type="ECO:0000256" key="3">
    <source>
        <dbReference type="ARBA" id="ARBA00009723"/>
    </source>
</evidence>
<dbReference type="PANTHER" id="PTHR38011:SF7">
    <property type="entry name" value="2,5-DIAMINO-6-RIBOSYLAMINO-4(3H)-PYRIMIDINONE 5'-PHOSPHATE REDUCTASE"/>
    <property type="match status" value="1"/>
</dbReference>
<dbReference type="InterPro" id="IPR002734">
    <property type="entry name" value="RibDG_C"/>
</dbReference>
<accession>A0A383UQ22</accession>
<comment type="catalytic activity">
    <reaction evidence="11">
        <text>2,5-diamino-6-(1-D-ribitylamino)pyrimidin-4(3H)-one 5'-phosphate + NAD(+) = 2,5-diamino-6-(1-D-ribosylamino)pyrimidin-4(3H)-one 5'-phosphate + NADH + H(+)</text>
        <dbReference type="Rhea" id="RHEA:27274"/>
        <dbReference type="ChEBI" id="CHEBI:15378"/>
        <dbReference type="ChEBI" id="CHEBI:57540"/>
        <dbReference type="ChEBI" id="CHEBI:57945"/>
        <dbReference type="ChEBI" id="CHEBI:58890"/>
        <dbReference type="ChEBI" id="CHEBI:59545"/>
        <dbReference type="EC" id="1.1.1.302"/>
    </reaction>
</comment>
<evidence type="ECO:0000256" key="9">
    <source>
        <dbReference type="ARBA" id="ARBA00030073"/>
    </source>
</evidence>
<gene>
    <name evidence="14" type="ORF">BLGHR1_12455</name>
    <name evidence="15" type="ORF">BLGHR1_12459</name>
</gene>
<keyword evidence="6" id="KW-0686">Riboflavin biosynthesis</keyword>
<dbReference type="VEuPathDB" id="FungiDB:BLGHR1_12455"/>
<reference evidence="14 16" key="1">
    <citation type="submission" date="2017-11" db="EMBL/GenBank/DDBJ databases">
        <authorList>
            <person name="Kracher B."/>
        </authorList>
    </citation>
    <scope>NUCLEOTIDE SEQUENCE [LARGE SCALE GENOMIC DNA]</scope>
    <source>
        <strain evidence="14 16">RACE1</strain>
    </source>
</reference>
<sequence length="265" mass="28443">MENSLHLSPSYIASLDPYMPSSAARKSCPRTTTHVTLTYASSLDSRVALAPGLQTVLSGPETKAMTHYLRARHDAILVGATTALIDNPRLNSRWEGAGGGLASQPRPIILDPSGRWLAQWDGQENLSRLVREGKGLAPFVVVDAAIALDFERLARFTGQGGQLLSISGYKGSSEGVDWMTILSKLNELGIKSLMVEGGATVINDILKQKNRHLLTSVIMTIAPIFMGAGGVTVSPTTENECEPVCRLENVTWLPMGKDAVMAALM</sequence>
<evidence type="ECO:0000256" key="7">
    <source>
        <dbReference type="ARBA" id="ARBA00022857"/>
    </source>
</evidence>
<organism evidence="14 16">
    <name type="scientific">Blumeria hordei</name>
    <name type="common">Barley powdery mildew</name>
    <name type="synonym">Blumeria graminis f. sp. hordei</name>
    <dbReference type="NCBI Taxonomy" id="2867405"/>
    <lineage>
        <taxon>Eukaryota</taxon>
        <taxon>Fungi</taxon>
        <taxon>Dikarya</taxon>
        <taxon>Ascomycota</taxon>
        <taxon>Pezizomycotina</taxon>
        <taxon>Leotiomycetes</taxon>
        <taxon>Erysiphales</taxon>
        <taxon>Erysiphaceae</taxon>
        <taxon>Blumeria</taxon>
    </lineage>
</organism>
<dbReference type="InterPro" id="IPR024072">
    <property type="entry name" value="DHFR-like_dom_sf"/>
</dbReference>
<evidence type="ECO:0000313" key="16">
    <source>
        <dbReference type="Proteomes" id="UP000275772"/>
    </source>
</evidence>
<evidence type="ECO:0000256" key="10">
    <source>
        <dbReference type="ARBA" id="ARBA00031630"/>
    </source>
</evidence>
<dbReference type="SUPFAM" id="SSF53597">
    <property type="entry name" value="Dihydrofolate reductase-like"/>
    <property type="match status" value="1"/>
</dbReference>
<dbReference type="Proteomes" id="UP000275772">
    <property type="component" value="Unassembled WGS sequence"/>
</dbReference>
<protein>
    <recommendedName>
        <fullName evidence="5">2,5-diamino-6-ribosylamino-4(3H)-pyrimidinone 5'-phosphate reductase</fullName>
        <ecNumber evidence="4">1.1.1.302</ecNumber>
    </recommendedName>
    <alternativeName>
        <fullName evidence="10">2,5-diamino-6-(5-phospho-D-ribosylamino)pyrimidin-4(3H)-one reductase</fullName>
    </alternativeName>
    <alternativeName>
        <fullName evidence="9">2,5-diamino-6-ribitylamino-4(3H)-pyrimidinone 5'-phosphate synthase</fullName>
    </alternativeName>
</protein>
<keyword evidence="7" id="KW-0521">NADP</keyword>
<dbReference type="PANTHER" id="PTHR38011">
    <property type="entry name" value="DIHYDROFOLATE REDUCTASE FAMILY PROTEIN (AFU_ORTHOLOGUE AFUA_8G06820)"/>
    <property type="match status" value="1"/>
</dbReference>
<proteinExistence type="inferred from homology"/>
<evidence type="ECO:0000256" key="12">
    <source>
        <dbReference type="ARBA" id="ARBA00049020"/>
    </source>
</evidence>
<comment type="function">
    <text evidence="1">Catalyzes an early step in riboflavin biosynthesis, the NADPH-dependent reduction of the ribose side chain of 2,5-diamino-6-ribosylamino-4(3H)-pyrimidinone 5'-phosphate, yielding 2,5-diamino-6-ribitylamino-4(3H)-pyrimidinone 5'-phosphate.</text>
</comment>
<keyword evidence="8" id="KW-0560">Oxidoreductase</keyword>
<comment type="catalytic activity">
    <reaction evidence="12">
        <text>2,5-diamino-6-(1-D-ribitylamino)pyrimidin-4(3H)-one 5'-phosphate + NADP(+) = 2,5-diamino-6-(1-D-ribosylamino)pyrimidin-4(3H)-one 5'-phosphate + NADPH + H(+)</text>
        <dbReference type="Rhea" id="RHEA:27278"/>
        <dbReference type="ChEBI" id="CHEBI:15378"/>
        <dbReference type="ChEBI" id="CHEBI:57783"/>
        <dbReference type="ChEBI" id="CHEBI:58349"/>
        <dbReference type="ChEBI" id="CHEBI:58890"/>
        <dbReference type="ChEBI" id="CHEBI:59545"/>
        <dbReference type="EC" id="1.1.1.302"/>
    </reaction>
</comment>
<evidence type="ECO:0000256" key="5">
    <source>
        <dbReference type="ARBA" id="ARBA00015035"/>
    </source>
</evidence>
<evidence type="ECO:0000313" key="14">
    <source>
        <dbReference type="EMBL" id="SZF01685.1"/>
    </source>
</evidence>
<dbReference type="Gene3D" id="3.40.430.10">
    <property type="entry name" value="Dihydrofolate Reductase, subunit A"/>
    <property type="match status" value="1"/>
</dbReference>
<dbReference type="VEuPathDB" id="FungiDB:BLGHR1_12459"/>
<dbReference type="GO" id="GO:0009231">
    <property type="term" value="P:riboflavin biosynthetic process"/>
    <property type="evidence" value="ECO:0007669"/>
    <property type="project" value="UniProtKB-KW"/>
</dbReference>
<feature type="domain" description="Bacterial bifunctional deaminase-reductase C-terminal" evidence="13">
    <location>
        <begin position="34"/>
        <end position="259"/>
    </location>
</feature>
<dbReference type="EC" id="1.1.1.302" evidence="4"/>
<dbReference type="Pfam" id="PF01872">
    <property type="entry name" value="RibD_C"/>
    <property type="match status" value="1"/>
</dbReference>
<dbReference type="EMBL" id="UNSH01000041">
    <property type="protein sequence ID" value="SZF01689.1"/>
    <property type="molecule type" value="Genomic_DNA"/>
</dbReference>
<evidence type="ECO:0000313" key="15">
    <source>
        <dbReference type="EMBL" id="SZF01689.1"/>
    </source>
</evidence>
<evidence type="ECO:0000256" key="4">
    <source>
        <dbReference type="ARBA" id="ARBA00012851"/>
    </source>
</evidence>
<evidence type="ECO:0000256" key="8">
    <source>
        <dbReference type="ARBA" id="ARBA00023002"/>
    </source>
</evidence>
<dbReference type="InterPro" id="IPR050765">
    <property type="entry name" value="Riboflavin_Biosynth_HTPR"/>
</dbReference>
<evidence type="ECO:0000256" key="2">
    <source>
        <dbReference type="ARBA" id="ARBA00005104"/>
    </source>
</evidence>